<accession>A0A967BF68</accession>
<evidence type="ECO:0000256" key="1">
    <source>
        <dbReference type="ARBA" id="ARBA00009437"/>
    </source>
</evidence>
<dbReference type="Gene3D" id="1.10.10.10">
    <property type="entry name" value="Winged helix-like DNA-binding domain superfamily/Winged helix DNA-binding domain"/>
    <property type="match status" value="1"/>
</dbReference>
<proteinExistence type="inferred from homology"/>
<dbReference type="PANTHER" id="PTHR30537">
    <property type="entry name" value="HTH-TYPE TRANSCRIPTIONAL REGULATOR"/>
    <property type="match status" value="1"/>
</dbReference>
<dbReference type="GO" id="GO:0003700">
    <property type="term" value="F:DNA-binding transcription factor activity"/>
    <property type="evidence" value="ECO:0007669"/>
    <property type="project" value="InterPro"/>
</dbReference>
<dbReference type="SUPFAM" id="SSF46785">
    <property type="entry name" value="Winged helix' DNA-binding domain"/>
    <property type="match status" value="1"/>
</dbReference>
<dbReference type="InterPro" id="IPR036388">
    <property type="entry name" value="WH-like_DNA-bd_sf"/>
</dbReference>
<keyword evidence="2" id="KW-0805">Transcription regulation</keyword>
<dbReference type="EMBL" id="JAAORB010000028">
    <property type="protein sequence ID" value="NHQ75239.1"/>
    <property type="molecule type" value="Genomic_DNA"/>
</dbReference>
<evidence type="ECO:0000256" key="2">
    <source>
        <dbReference type="ARBA" id="ARBA00023015"/>
    </source>
</evidence>
<dbReference type="Pfam" id="PF03466">
    <property type="entry name" value="LysR_substrate"/>
    <property type="match status" value="1"/>
</dbReference>
<dbReference type="InterPro" id="IPR000847">
    <property type="entry name" value="LysR_HTH_N"/>
</dbReference>
<dbReference type="InterPro" id="IPR036390">
    <property type="entry name" value="WH_DNA-bd_sf"/>
</dbReference>
<protein>
    <submittedName>
        <fullName evidence="6">LysR family transcriptional regulator</fullName>
    </submittedName>
</protein>
<keyword evidence="3" id="KW-0238">DNA-binding</keyword>
<evidence type="ECO:0000313" key="6">
    <source>
        <dbReference type="EMBL" id="NHQ75239.1"/>
    </source>
</evidence>
<evidence type="ECO:0000256" key="4">
    <source>
        <dbReference type="ARBA" id="ARBA00023163"/>
    </source>
</evidence>
<dbReference type="PRINTS" id="PR00039">
    <property type="entry name" value="HTHLYSR"/>
</dbReference>
<dbReference type="InterPro" id="IPR005119">
    <property type="entry name" value="LysR_subst-bd"/>
</dbReference>
<dbReference type="PANTHER" id="PTHR30537:SF5">
    <property type="entry name" value="HTH-TYPE TRANSCRIPTIONAL ACTIVATOR TTDR-RELATED"/>
    <property type="match status" value="1"/>
</dbReference>
<dbReference type="Pfam" id="PF00126">
    <property type="entry name" value="HTH_1"/>
    <property type="match status" value="1"/>
</dbReference>
<keyword evidence="7" id="KW-1185">Reference proteome</keyword>
<evidence type="ECO:0000256" key="3">
    <source>
        <dbReference type="ARBA" id="ARBA00023125"/>
    </source>
</evidence>
<dbReference type="Gene3D" id="3.40.190.10">
    <property type="entry name" value="Periplasmic binding protein-like II"/>
    <property type="match status" value="2"/>
</dbReference>
<dbReference type="GO" id="GO:0043565">
    <property type="term" value="F:sequence-specific DNA binding"/>
    <property type="evidence" value="ECO:0007669"/>
    <property type="project" value="TreeGrafter"/>
</dbReference>
<reference evidence="6" key="1">
    <citation type="submission" date="2020-03" db="EMBL/GenBank/DDBJ databases">
        <title>Roseovarius gahaiensis sp. nov., isolated from Gahai Saline Lake, China.</title>
        <authorList>
            <person name="Sun X."/>
        </authorList>
    </citation>
    <scope>NUCLEOTIDE SEQUENCE</scope>
    <source>
        <strain evidence="6">GH877</strain>
    </source>
</reference>
<feature type="domain" description="HTH lysR-type" evidence="5">
    <location>
        <begin position="5"/>
        <end position="62"/>
    </location>
</feature>
<comment type="caution">
    <text evidence="6">The sequence shown here is derived from an EMBL/GenBank/DDBJ whole genome shotgun (WGS) entry which is preliminary data.</text>
</comment>
<dbReference type="SUPFAM" id="SSF53850">
    <property type="entry name" value="Periplasmic binding protein-like II"/>
    <property type="match status" value="1"/>
</dbReference>
<name>A0A967BF68_9RHOB</name>
<organism evidence="6 7">
    <name type="scientific">Roseovarius gahaiensis</name>
    <dbReference type="NCBI Taxonomy" id="2716691"/>
    <lineage>
        <taxon>Bacteria</taxon>
        <taxon>Pseudomonadati</taxon>
        <taxon>Pseudomonadota</taxon>
        <taxon>Alphaproteobacteria</taxon>
        <taxon>Rhodobacterales</taxon>
        <taxon>Roseobacteraceae</taxon>
        <taxon>Roseovarius</taxon>
    </lineage>
</organism>
<dbReference type="InterPro" id="IPR058163">
    <property type="entry name" value="LysR-type_TF_proteobact-type"/>
</dbReference>
<dbReference type="GO" id="GO:0006351">
    <property type="term" value="P:DNA-templated transcription"/>
    <property type="evidence" value="ECO:0007669"/>
    <property type="project" value="TreeGrafter"/>
</dbReference>
<dbReference type="AlphaFoldDB" id="A0A967BF68"/>
<evidence type="ECO:0000259" key="5">
    <source>
        <dbReference type="PROSITE" id="PS50931"/>
    </source>
</evidence>
<evidence type="ECO:0000313" key="7">
    <source>
        <dbReference type="Proteomes" id="UP000639775"/>
    </source>
</evidence>
<dbReference type="PROSITE" id="PS50931">
    <property type="entry name" value="HTH_LYSR"/>
    <property type="match status" value="1"/>
</dbReference>
<keyword evidence="4" id="KW-0804">Transcription</keyword>
<dbReference type="Proteomes" id="UP000639775">
    <property type="component" value="Unassembled WGS sequence"/>
</dbReference>
<sequence length="294" mass="32837">MNDIPPLPWLRAFEAASRNGNFSSAGEELGLTPAAISHQVRALEEQLGYPLFSREKRPMELTAMGELYLPWVIKAFETLRLGTRDVFGTRGTRPVRIRCLPTFAQVWLLKQLPDFRARYPEVNMQLHMGTWASAIQSNQLDIEIRFGNGDWPGQRATLLGRHPVVPVCHPDLQPTGSTLDALRDSSLIEIIGVADNWHQFFLQENLRPPAQIPALSVDQSIAALELAASGMGHALVSELFAAPYLQDGRLVHSLPIEKHTDQAVYITHPEGPVSYACQVFVDWIIEQSSAMRQV</sequence>
<dbReference type="RefSeq" id="WP_167198073.1">
    <property type="nucleotide sequence ID" value="NZ_JAAORB010000028.1"/>
</dbReference>
<comment type="similarity">
    <text evidence="1">Belongs to the LysR transcriptional regulatory family.</text>
</comment>
<gene>
    <name evidence="6" type="ORF">HAT86_12315</name>
</gene>